<keyword evidence="1" id="KW-0863">Zinc-finger</keyword>
<evidence type="ECO:0000256" key="2">
    <source>
        <dbReference type="SAM" id="MobiDB-lite"/>
    </source>
</evidence>
<dbReference type="Proteomes" id="UP000077266">
    <property type="component" value="Unassembled WGS sequence"/>
</dbReference>
<feature type="domain" description="C2H2-type" evidence="3">
    <location>
        <begin position="339"/>
        <end position="368"/>
    </location>
</feature>
<proteinExistence type="predicted"/>
<dbReference type="Gene3D" id="3.30.160.60">
    <property type="entry name" value="Classic Zinc Finger"/>
    <property type="match status" value="1"/>
</dbReference>
<evidence type="ECO:0000256" key="1">
    <source>
        <dbReference type="PROSITE-ProRule" id="PRU00042"/>
    </source>
</evidence>
<name>A0A165P8K8_EXIGL</name>
<dbReference type="SUPFAM" id="SSF57667">
    <property type="entry name" value="beta-beta-alpha zinc fingers"/>
    <property type="match status" value="1"/>
</dbReference>
<sequence length="368" mass="39814">MSYHSQYMGSTAFADHDGASATARDGFDSQPVGDDNPGNIDGVHSRCRFVLRPARWRIDELDAIGELEDFDSAVLSASDALFSSPRSGNSGSHALPIDYPIEVPPATHEGESDACIVASRSLSLSNVANSAPGPSMFWASTKEAACQTDAVATTHEAFTILTDQPLSPRALSPTVSASQKLYAGPRASRSLTEHRAGDCTSFDSHLHGDHGSSEDKTEAPLSTKEREKQLHGNVLRNTPSSQRPRHVASRQAGRGLIPLGRVSCTYLSPVTGERCTEHFSDKGGATRHLRNKHGREERRAVKRGALALTDASLIREVKRTITSNDLGKRGSGVDGFGLYVCRVCAREYCRRDALVRHMRVVGHEVLES</sequence>
<keyword evidence="5" id="KW-1185">Reference proteome</keyword>
<dbReference type="GO" id="GO:0008270">
    <property type="term" value="F:zinc ion binding"/>
    <property type="evidence" value="ECO:0007669"/>
    <property type="project" value="UniProtKB-KW"/>
</dbReference>
<dbReference type="SMART" id="SM00355">
    <property type="entry name" value="ZnF_C2H2"/>
    <property type="match status" value="2"/>
</dbReference>
<dbReference type="InParanoid" id="A0A165P8K8"/>
<gene>
    <name evidence="4" type="ORF">EXIGLDRAFT_716448</name>
</gene>
<dbReference type="EMBL" id="KV425891">
    <property type="protein sequence ID" value="KZW01799.1"/>
    <property type="molecule type" value="Genomic_DNA"/>
</dbReference>
<dbReference type="AlphaFoldDB" id="A0A165P8K8"/>
<feature type="compositionally biased region" description="Basic and acidic residues" evidence="2">
    <location>
        <begin position="204"/>
        <end position="230"/>
    </location>
</feature>
<keyword evidence="1" id="KW-0862">Zinc</keyword>
<evidence type="ECO:0000259" key="3">
    <source>
        <dbReference type="PROSITE" id="PS50157"/>
    </source>
</evidence>
<reference evidence="4 5" key="1">
    <citation type="journal article" date="2016" name="Mol. Biol. Evol.">
        <title>Comparative Genomics of Early-Diverging Mushroom-Forming Fungi Provides Insights into the Origins of Lignocellulose Decay Capabilities.</title>
        <authorList>
            <person name="Nagy L.G."/>
            <person name="Riley R."/>
            <person name="Tritt A."/>
            <person name="Adam C."/>
            <person name="Daum C."/>
            <person name="Floudas D."/>
            <person name="Sun H."/>
            <person name="Yadav J.S."/>
            <person name="Pangilinan J."/>
            <person name="Larsson K.H."/>
            <person name="Matsuura K."/>
            <person name="Barry K."/>
            <person name="Labutti K."/>
            <person name="Kuo R."/>
            <person name="Ohm R.A."/>
            <person name="Bhattacharya S.S."/>
            <person name="Shirouzu T."/>
            <person name="Yoshinaga Y."/>
            <person name="Martin F.M."/>
            <person name="Grigoriev I.V."/>
            <person name="Hibbett D.S."/>
        </authorList>
    </citation>
    <scope>NUCLEOTIDE SEQUENCE [LARGE SCALE GENOMIC DNA]</scope>
    <source>
        <strain evidence="4 5">HHB12029</strain>
    </source>
</reference>
<evidence type="ECO:0000313" key="4">
    <source>
        <dbReference type="EMBL" id="KZW01799.1"/>
    </source>
</evidence>
<dbReference type="InterPro" id="IPR036236">
    <property type="entry name" value="Znf_C2H2_sf"/>
</dbReference>
<evidence type="ECO:0000313" key="5">
    <source>
        <dbReference type="Proteomes" id="UP000077266"/>
    </source>
</evidence>
<feature type="region of interest" description="Disordered" evidence="2">
    <location>
        <begin position="168"/>
        <end position="254"/>
    </location>
</feature>
<organism evidence="4 5">
    <name type="scientific">Exidia glandulosa HHB12029</name>
    <dbReference type="NCBI Taxonomy" id="1314781"/>
    <lineage>
        <taxon>Eukaryota</taxon>
        <taxon>Fungi</taxon>
        <taxon>Dikarya</taxon>
        <taxon>Basidiomycota</taxon>
        <taxon>Agaricomycotina</taxon>
        <taxon>Agaricomycetes</taxon>
        <taxon>Auriculariales</taxon>
        <taxon>Exidiaceae</taxon>
        <taxon>Exidia</taxon>
    </lineage>
</organism>
<dbReference type="InterPro" id="IPR013087">
    <property type="entry name" value="Znf_C2H2_type"/>
</dbReference>
<dbReference type="PROSITE" id="PS00028">
    <property type="entry name" value="ZINC_FINGER_C2H2_1"/>
    <property type="match status" value="1"/>
</dbReference>
<protein>
    <recommendedName>
        <fullName evidence="3">C2H2-type domain-containing protein</fullName>
    </recommendedName>
</protein>
<accession>A0A165P8K8</accession>
<dbReference type="PROSITE" id="PS50157">
    <property type="entry name" value="ZINC_FINGER_C2H2_2"/>
    <property type="match status" value="1"/>
</dbReference>
<keyword evidence="1" id="KW-0479">Metal-binding</keyword>